<dbReference type="Gene3D" id="6.10.250.550">
    <property type="match status" value="1"/>
</dbReference>
<evidence type="ECO:0000256" key="6">
    <source>
        <dbReference type="ARBA" id="ARBA00022833"/>
    </source>
</evidence>
<keyword evidence="9 11" id="KW-0648">Protein biosynthesis</keyword>
<dbReference type="NCBIfam" id="TIGR00344">
    <property type="entry name" value="alaS"/>
    <property type="match status" value="1"/>
</dbReference>
<keyword evidence="8 11" id="KW-0694">RNA-binding</keyword>
<evidence type="ECO:0000256" key="12">
    <source>
        <dbReference type="SAM" id="Coils"/>
    </source>
</evidence>
<protein>
    <recommendedName>
        <fullName evidence="11">Alanine--tRNA ligase</fullName>
        <ecNumber evidence="11">6.1.1.7</ecNumber>
    </recommendedName>
    <alternativeName>
        <fullName evidence="11">Alanyl-tRNA synthetase</fullName>
        <shortName evidence="11">AlaRS</shortName>
    </alternativeName>
</protein>
<comment type="domain">
    <text evidence="11">Consists of three domains; the N-terminal catalytic domain, the editing domain and the C-terminal C-Ala domain. The editing domain removes incorrectly charged amino acids, while the C-Ala domain, along with tRNA(Ala), serves as a bridge to cooperatively bring together the editing and aminoacylation centers thus stimulating deacylation of misacylated tRNAs.</text>
</comment>
<dbReference type="CDD" id="cd00673">
    <property type="entry name" value="AlaRS_core"/>
    <property type="match status" value="1"/>
</dbReference>
<dbReference type="InterPro" id="IPR018164">
    <property type="entry name" value="Ala-tRNA-synth_IIc_N"/>
</dbReference>
<keyword evidence="15" id="KW-1185">Reference proteome</keyword>
<gene>
    <name evidence="11" type="primary">alaS</name>
    <name evidence="14" type="ORF">JCM31447_12830</name>
</gene>
<evidence type="ECO:0000256" key="5">
    <source>
        <dbReference type="ARBA" id="ARBA00022741"/>
    </source>
</evidence>
<dbReference type="KEGG" id="sbf:JCM31447_12830"/>
<dbReference type="PROSITE" id="PS50860">
    <property type="entry name" value="AA_TRNA_LIGASE_II_ALA"/>
    <property type="match status" value="1"/>
</dbReference>
<feature type="binding site" evidence="11">
    <location>
        <position position="605"/>
    </location>
    <ligand>
        <name>Zn(2+)</name>
        <dbReference type="ChEBI" id="CHEBI:29105"/>
    </ligand>
</feature>
<accession>A0A4P2VLY4</accession>
<evidence type="ECO:0000256" key="3">
    <source>
        <dbReference type="ARBA" id="ARBA00022598"/>
    </source>
</evidence>
<dbReference type="GO" id="GO:0008270">
    <property type="term" value="F:zinc ion binding"/>
    <property type="evidence" value="ECO:0007669"/>
    <property type="project" value="UniProtKB-UniRule"/>
</dbReference>
<dbReference type="InterPro" id="IPR018163">
    <property type="entry name" value="Thr/Ala-tRNA-synth_IIc_edit"/>
</dbReference>
<dbReference type="SUPFAM" id="SSF55681">
    <property type="entry name" value="Class II aaRS and biotin synthetases"/>
    <property type="match status" value="1"/>
</dbReference>
<keyword evidence="10 11" id="KW-0030">Aminoacyl-tRNA synthetase</keyword>
<organism evidence="14 15">
    <name type="scientific">Fluviispira sanaruensis</name>
    <dbReference type="NCBI Taxonomy" id="2493639"/>
    <lineage>
        <taxon>Bacteria</taxon>
        <taxon>Pseudomonadati</taxon>
        <taxon>Bdellovibrionota</taxon>
        <taxon>Oligoflexia</taxon>
        <taxon>Silvanigrellales</taxon>
        <taxon>Silvanigrellaceae</taxon>
        <taxon>Fluviispira</taxon>
    </lineage>
</organism>
<dbReference type="GO" id="GO:0005829">
    <property type="term" value="C:cytosol"/>
    <property type="evidence" value="ECO:0007669"/>
    <property type="project" value="TreeGrafter"/>
</dbReference>
<evidence type="ECO:0000256" key="7">
    <source>
        <dbReference type="ARBA" id="ARBA00022840"/>
    </source>
</evidence>
<dbReference type="SUPFAM" id="SSF55186">
    <property type="entry name" value="ThrRS/AlaRS common domain"/>
    <property type="match status" value="1"/>
</dbReference>
<dbReference type="PRINTS" id="PR00980">
    <property type="entry name" value="TRNASYNTHALA"/>
</dbReference>
<dbReference type="AlphaFoldDB" id="A0A4P2VLY4"/>
<dbReference type="Pfam" id="PF07973">
    <property type="entry name" value="tRNA_SAD"/>
    <property type="match status" value="1"/>
</dbReference>
<feature type="domain" description="Alanyl-transfer RNA synthetases family profile" evidence="13">
    <location>
        <begin position="1"/>
        <end position="747"/>
    </location>
</feature>
<feature type="binding site" evidence="11">
    <location>
        <position position="601"/>
    </location>
    <ligand>
        <name>Zn(2+)</name>
        <dbReference type="ChEBI" id="CHEBI:29105"/>
    </ligand>
</feature>
<comment type="similarity">
    <text evidence="1 11">Belongs to the class-II aminoacyl-tRNA synthetase family.</text>
</comment>
<keyword evidence="4 11" id="KW-0479">Metal-binding</keyword>
<keyword evidence="3 11" id="KW-0436">Ligase</keyword>
<dbReference type="EMBL" id="AP019368">
    <property type="protein sequence ID" value="BBH52840.1"/>
    <property type="molecule type" value="Genomic_DNA"/>
</dbReference>
<dbReference type="Pfam" id="PF01411">
    <property type="entry name" value="tRNA-synt_2c"/>
    <property type="match status" value="1"/>
</dbReference>
<dbReference type="SUPFAM" id="SSF101353">
    <property type="entry name" value="Putative anticodon-binding domain of alanyl-tRNA synthetase (AlaRS)"/>
    <property type="match status" value="1"/>
</dbReference>
<evidence type="ECO:0000256" key="10">
    <source>
        <dbReference type="ARBA" id="ARBA00023146"/>
    </source>
</evidence>
<keyword evidence="6 11" id="KW-0862">Zinc</keyword>
<comment type="subcellular location">
    <subcellularLocation>
        <location evidence="11">Cytoplasm</location>
    </subcellularLocation>
</comment>
<dbReference type="Pfam" id="PF02272">
    <property type="entry name" value="DHHA1"/>
    <property type="match status" value="1"/>
</dbReference>
<keyword evidence="5 11" id="KW-0547">Nucleotide-binding</keyword>
<dbReference type="InterPro" id="IPR018165">
    <property type="entry name" value="Ala-tRNA-synth_IIc_core"/>
</dbReference>
<dbReference type="OrthoDB" id="5287137at2"/>
<feature type="coiled-coil region" evidence="12">
    <location>
        <begin position="745"/>
        <end position="809"/>
    </location>
</feature>
<evidence type="ECO:0000313" key="15">
    <source>
        <dbReference type="Proteomes" id="UP000291236"/>
    </source>
</evidence>
<evidence type="ECO:0000256" key="9">
    <source>
        <dbReference type="ARBA" id="ARBA00022917"/>
    </source>
</evidence>
<dbReference type="Gene3D" id="3.30.930.10">
    <property type="entry name" value="Bira Bifunctional Protein, Domain 2"/>
    <property type="match status" value="1"/>
</dbReference>
<dbReference type="SUPFAM" id="SSF50447">
    <property type="entry name" value="Translation proteins"/>
    <property type="match status" value="1"/>
</dbReference>
<dbReference type="InterPro" id="IPR012947">
    <property type="entry name" value="tRNA_SAD"/>
</dbReference>
<dbReference type="Gene3D" id="3.10.310.40">
    <property type="match status" value="1"/>
</dbReference>
<keyword evidence="11" id="KW-0963">Cytoplasm</keyword>
<dbReference type="FunFam" id="3.30.980.10:FF:000004">
    <property type="entry name" value="Alanine--tRNA ligase, cytoplasmic"/>
    <property type="match status" value="1"/>
</dbReference>
<dbReference type="GO" id="GO:0000049">
    <property type="term" value="F:tRNA binding"/>
    <property type="evidence" value="ECO:0007669"/>
    <property type="project" value="UniProtKB-KW"/>
</dbReference>
<proteinExistence type="inferred from homology"/>
<dbReference type="FunFam" id="3.30.54.20:FF:000001">
    <property type="entry name" value="Alanine--tRNA ligase"/>
    <property type="match status" value="1"/>
</dbReference>
<dbReference type="InterPro" id="IPR045864">
    <property type="entry name" value="aa-tRNA-synth_II/BPL/LPL"/>
</dbReference>
<dbReference type="InterPro" id="IPR050058">
    <property type="entry name" value="Ala-tRNA_ligase"/>
</dbReference>
<dbReference type="GO" id="GO:0004813">
    <property type="term" value="F:alanine-tRNA ligase activity"/>
    <property type="evidence" value="ECO:0007669"/>
    <property type="project" value="UniProtKB-UniRule"/>
</dbReference>
<feature type="binding site" evidence="11">
    <location>
        <position position="708"/>
    </location>
    <ligand>
        <name>Zn(2+)</name>
        <dbReference type="ChEBI" id="CHEBI:29105"/>
    </ligand>
</feature>
<dbReference type="FunFam" id="3.30.930.10:FF:000004">
    <property type="entry name" value="Alanine--tRNA ligase"/>
    <property type="match status" value="1"/>
</dbReference>
<dbReference type="GO" id="GO:0002161">
    <property type="term" value="F:aminoacyl-tRNA deacylase activity"/>
    <property type="evidence" value="ECO:0007669"/>
    <property type="project" value="TreeGrafter"/>
</dbReference>
<dbReference type="FunFam" id="3.10.310.40:FF:000001">
    <property type="entry name" value="Alanine--tRNA ligase"/>
    <property type="match status" value="1"/>
</dbReference>
<feature type="binding site" evidence="11">
    <location>
        <position position="704"/>
    </location>
    <ligand>
        <name>Zn(2+)</name>
        <dbReference type="ChEBI" id="CHEBI:29105"/>
    </ligand>
</feature>
<evidence type="ECO:0000256" key="4">
    <source>
        <dbReference type="ARBA" id="ARBA00022723"/>
    </source>
</evidence>
<evidence type="ECO:0000256" key="2">
    <source>
        <dbReference type="ARBA" id="ARBA00022555"/>
    </source>
</evidence>
<evidence type="ECO:0000256" key="11">
    <source>
        <dbReference type="HAMAP-Rule" id="MF_00036"/>
    </source>
</evidence>
<dbReference type="InterPro" id="IPR002318">
    <property type="entry name" value="Ala-tRNA-lgiase_IIc"/>
</dbReference>
<comment type="catalytic activity">
    <reaction evidence="11">
        <text>tRNA(Ala) + L-alanine + ATP = L-alanyl-tRNA(Ala) + AMP + diphosphate</text>
        <dbReference type="Rhea" id="RHEA:12540"/>
        <dbReference type="Rhea" id="RHEA-COMP:9657"/>
        <dbReference type="Rhea" id="RHEA-COMP:9923"/>
        <dbReference type="ChEBI" id="CHEBI:30616"/>
        <dbReference type="ChEBI" id="CHEBI:33019"/>
        <dbReference type="ChEBI" id="CHEBI:57972"/>
        <dbReference type="ChEBI" id="CHEBI:78442"/>
        <dbReference type="ChEBI" id="CHEBI:78497"/>
        <dbReference type="ChEBI" id="CHEBI:456215"/>
        <dbReference type="EC" id="6.1.1.7"/>
    </reaction>
</comment>
<dbReference type="Gene3D" id="3.30.980.10">
    <property type="entry name" value="Threonyl-trna Synthetase, Chain A, domain 2"/>
    <property type="match status" value="1"/>
</dbReference>
<evidence type="ECO:0000256" key="8">
    <source>
        <dbReference type="ARBA" id="ARBA00022884"/>
    </source>
</evidence>
<evidence type="ECO:0000259" key="13">
    <source>
        <dbReference type="PROSITE" id="PS50860"/>
    </source>
</evidence>
<dbReference type="InterPro" id="IPR018162">
    <property type="entry name" value="Ala-tRNA-ligase_IIc_anticod-bd"/>
</dbReference>
<dbReference type="PANTHER" id="PTHR11777">
    <property type="entry name" value="ALANYL-TRNA SYNTHETASE"/>
    <property type="match status" value="1"/>
</dbReference>
<keyword evidence="2 11" id="KW-0820">tRNA-binding</keyword>
<dbReference type="RefSeq" id="WP_130607662.1">
    <property type="nucleotide sequence ID" value="NZ_AP019368.1"/>
</dbReference>
<sequence>MKTNEIRRKFIHFFETKKHTYVPSASTIPIADQTILFTIAGMTQFKSCLTGEEVRSYKRATNSQKCIRVGDLDDVGKDGRHCTMFEMLGSWSFGDYYKKEAIEWAYEFTKKELKLDLSRFWATVHHSDDEAFEIWKSIGVPAERIVRLGDKDNFWAMGPTGPCGPCSELYLDQGEKVGQCYEKGLVCKGPGCDCDRYLEFWNLVFMQYNRQEDGTLLDLPMKSVDTGMGLERVTALTQGKTAIFDIDLFEKIKEEILITASIKTKLNELSEQQKESCNVVSDHIRLLTFTLADGANFSNEGRGYVLRRVLRRAVRHAHRLTKNWPKDQSFLEKIVKVVVSEMGEFYPEIVKNKNRIEEAIRNEELRFSSTLDSGLTKFNHFVEEAKAKNLKIISGENIFILHDSFGFPSDLTRVLCEEIGFTADLENFDRHMLEQKERSRAEAKFYKFDQDDSPWLELNKLNPSEDKNFVGYNLKVTNVSSDKVEYAEVQIPSTNIKKVRQLKNKLFEVVIANTPFYPEGGGQVCDIGSLQIVNKDGKNDFEVIDVRKTVTSIIHLLKHVEFSSESYESLSQEQLKNFFANSAKVTARIDFTSRQATMRNHTATHLAHKALQIVLGENVRQAGSLVNPSTLRFDFTHSRALSAKEIEQVEFLVNAQILKNIAVKTHEHVPLAKAKEMGAMAMFDEKYDDHVRMLEISDFSLELCGGTHISSTGNIGLFKIISEGSVTSGVRRIEAVTGFAALQYLKKLKNVIAHAAETAKCAESEISLRIIALRENTKDLEKNIVQLQSRLVNAQISELLSNAKKLKNNARLVVTLSDSSDLKEMELLCDRLKEKPNTIAVIAAIFDNRAHIISAINPEMTKQNKKLSAGNIIKLLSEMVGGKGGGRPDFARGGGTQTSELASALLKVDDIVNKMID</sequence>
<comment type="cofactor">
    <cofactor evidence="11">
        <name>Zn(2+)</name>
        <dbReference type="ChEBI" id="CHEBI:29105"/>
    </cofactor>
    <text evidence="11">Binds 1 zinc ion per subunit.</text>
</comment>
<dbReference type="Gene3D" id="3.30.54.20">
    <property type="match status" value="1"/>
</dbReference>
<evidence type="ECO:0000313" key="14">
    <source>
        <dbReference type="EMBL" id="BBH52840.1"/>
    </source>
</evidence>
<dbReference type="InterPro" id="IPR009000">
    <property type="entry name" value="Transl_B-barrel_sf"/>
</dbReference>
<dbReference type="InterPro" id="IPR023033">
    <property type="entry name" value="Ala_tRNA_ligase_euk/bac"/>
</dbReference>
<comment type="function">
    <text evidence="11">Catalyzes the attachment of alanine to tRNA(Ala) in a two-step reaction: alanine is first activated by ATP to form Ala-AMP and then transferred to the acceptor end of tRNA(Ala). Also edits incorrectly charged Ser-tRNA(Ala) and Gly-tRNA(Ala) via its editing domain.</text>
</comment>
<dbReference type="GO" id="GO:0005524">
    <property type="term" value="F:ATP binding"/>
    <property type="evidence" value="ECO:0007669"/>
    <property type="project" value="UniProtKB-UniRule"/>
</dbReference>
<evidence type="ECO:0000256" key="1">
    <source>
        <dbReference type="ARBA" id="ARBA00008226"/>
    </source>
</evidence>
<dbReference type="SMART" id="SM00863">
    <property type="entry name" value="tRNA_SAD"/>
    <property type="match status" value="1"/>
</dbReference>
<name>A0A4P2VLY4_FLUSA</name>
<dbReference type="Proteomes" id="UP000291236">
    <property type="component" value="Chromosome"/>
</dbReference>
<keyword evidence="12" id="KW-0175">Coiled coil</keyword>
<dbReference type="PANTHER" id="PTHR11777:SF9">
    <property type="entry name" value="ALANINE--TRNA LIGASE, CYTOPLASMIC"/>
    <property type="match status" value="1"/>
</dbReference>
<dbReference type="Gene3D" id="2.40.30.130">
    <property type="match status" value="1"/>
</dbReference>
<dbReference type="GO" id="GO:0006419">
    <property type="term" value="P:alanyl-tRNA aminoacylation"/>
    <property type="evidence" value="ECO:0007669"/>
    <property type="project" value="UniProtKB-UniRule"/>
</dbReference>
<keyword evidence="7 11" id="KW-0067">ATP-binding</keyword>
<dbReference type="EC" id="6.1.1.7" evidence="11"/>
<reference evidence="14 15" key="1">
    <citation type="submission" date="2018-12" db="EMBL/GenBank/DDBJ databases">
        <title>Rubrispira sanarue gen. nov., sp., nov., a member of the order Silvanigrellales, isolated from a brackish lake in Hamamatsu Japan.</title>
        <authorList>
            <person name="Maejima Y."/>
            <person name="Iino T."/>
            <person name="Muraguchi Y."/>
            <person name="Fukuda K."/>
            <person name="Nojiri H."/>
            <person name="Ohkuma M."/>
            <person name="Moriuchi R."/>
            <person name="Dohra H."/>
            <person name="Kimbara K."/>
            <person name="Shintani M."/>
        </authorList>
    </citation>
    <scope>NUCLEOTIDE SEQUENCE [LARGE SCALE GENOMIC DNA]</scope>
    <source>
        <strain evidence="14 15">RF1110005</strain>
    </source>
</reference>
<dbReference type="InterPro" id="IPR003156">
    <property type="entry name" value="DHHA1_dom"/>
</dbReference>
<dbReference type="HAMAP" id="MF_00036_B">
    <property type="entry name" value="Ala_tRNA_synth_B"/>
    <property type="match status" value="1"/>
</dbReference>